<organism evidence="1 2">
    <name type="scientific">Candidatus Fimicola merdigallinarum</name>
    <dbReference type="NCBI Taxonomy" id="2840819"/>
    <lineage>
        <taxon>Bacteria</taxon>
        <taxon>Bacillati</taxon>
        <taxon>Bacillota</taxon>
        <taxon>Clostridia</taxon>
        <taxon>Lachnospirales</taxon>
        <taxon>Lachnospiraceae</taxon>
        <taxon>Lachnospiraceae incertae sedis</taxon>
        <taxon>Candidatus Fimicola</taxon>
    </lineage>
</organism>
<reference evidence="1" key="1">
    <citation type="submission" date="2020-10" db="EMBL/GenBank/DDBJ databases">
        <authorList>
            <person name="Gilroy R."/>
        </authorList>
    </citation>
    <scope>NUCLEOTIDE SEQUENCE</scope>
    <source>
        <strain evidence="1">F6-4510</strain>
    </source>
</reference>
<comment type="caution">
    <text evidence="1">The sequence shown here is derived from an EMBL/GenBank/DDBJ whole genome shotgun (WGS) entry which is preliminary data.</text>
</comment>
<evidence type="ECO:0000313" key="1">
    <source>
        <dbReference type="EMBL" id="MBO8434156.1"/>
    </source>
</evidence>
<dbReference type="InterPro" id="IPR013321">
    <property type="entry name" value="Arc_rbn_hlx_hlx"/>
</dbReference>
<dbReference type="EMBL" id="JADIMX010000046">
    <property type="protein sequence ID" value="MBO8434156.1"/>
    <property type="molecule type" value="Genomic_DNA"/>
</dbReference>
<dbReference type="Gene3D" id="1.10.1220.10">
    <property type="entry name" value="Met repressor-like"/>
    <property type="match status" value="1"/>
</dbReference>
<reference evidence="1" key="2">
    <citation type="journal article" date="2021" name="PeerJ">
        <title>Extensive microbial diversity within the chicken gut microbiome revealed by metagenomics and culture.</title>
        <authorList>
            <person name="Gilroy R."/>
            <person name="Ravi A."/>
            <person name="Getino M."/>
            <person name="Pursley I."/>
            <person name="Horton D.L."/>
            <person name="Alikhan N.F."/>
            <person name="Baker D."/>
            <person name="Gharbi K."/>
            <person name="Hall N."/>
            <person name="Watson M."/>
            <person name="Adriaenssens E.M."/>
            <person name="Foster-Nyarko E."/>
            <person name="Jarju S."/>
            <person name="Secka A."/>
            <person name="Antonio M."/>
            <person name="Oren A."/>
            <person name="Chaudhuri R.R."/>
            <person name="La Ragione R."/>
            <person name="Hildebrand F."/>
            <person name="Pallen M.J."/>
        </authorList>
    </citation>
    <scope>NUCLEOTIDE SEQUENCE</scope>
    <source>
        <strain evidence="1">F6-4510</strain>
    </source>
</reference>
<evidence type="ECO:0000313" key="2">
    <source>
        <dbReference type="Proteomes" id="UP000823611"/>
    </source>
</evidence>
<dbReference type="GO" id="GO:0006355">
    <property type="term" value="P:regulation of DNA-templated transcription"/>
    <property type="evidence" value="ECO:0007669"/>
    <property type="project" value="InterPro"/>
</dbReference>
<name>A0A9D9DV06_9FIRM</name>
<dbReference type="Proteomes" id="UP000823611">
    <property type="component" value="Unassembled WGS sequence"/>
</dbReference>
<proteinExistence type="predicted"/>
<sequence length="59" mass="7148">MEKDKYSSQKKYLAKTKKQLRVWVDAEKYERLKDVVKKNDTSIYALVNKYIEEYLKVNS</sequence>
<dbReference type="AlphaFoldDB" id="A0A9D9DV06"/>
<gene>
    <name evidence="1" type="ORF">IAC55_02375</name>
</gene>
<protein>
    <submittedName>
        <fullName evidence="1">Uncharacterized protein</fullName>
    </submittedName>
</protein>
<accession>A0A9D9DV06</accession>